<dbReference type="PROSITE" id="PS50801">
    <property type="entry name" value="STAS"/>
    <property type="match status" value="1"/>
</dbReference>
<dbReference type="RefSeq" id="WP_162335881.1">
    <property type="nucleotide sequence ID" value="NZ_JBHSRQ010000007.1"/>
</dbReference>
<accession>A0ABQ6ZLT6</accession>
<dbReference type="CDD" id="cd07043">
    <property type="entry name" value="STAS_anti-anti-sigma_factors"/>
    <property type="match status" value="1"/>
</dbReference>
<keyword evidence="3" id="KW-1185">Reference proteome</keyword>
<dbReference type="PANTHER" id="PTHR33495">
    <property type="entry name" value="ANTI-SIGMA FACTOR ANTAGONIST TM_1081-RELATED-RELATED"/>
    <property type="match status" value="1"/>
</dbReference>
<evidence type="ECO:0000313" key="3">
    <source>
        <dbReference type="Proteomes" id="UP000781710"/>
    </source>
</evidence>
<proteinExistence type="predicted"/>
<gene>
    <name evidence="2" type="ORF">CSC78_00140</name>
</gene>
<dbReference type="Gene3D" id="3.30.750.24">
    <property type="entry name" value="STAS domain"/>
    <property type="match status" value="1"/>
</dbReference>
<organism evidence="2 3">
    <name type="scientific">Pseudoxanthomonas japonensis</name>
    <dbReference type="NCBI Taxonomy" id="69284"/>
    <lineage>
        <taxon>Bacteria</taxon>
        <taxon>Pseudomonadati</taxon>
        <taxon>Pseudomonadota</taxon>
        <taxon>Gammaproteobacteria</taxon>
        <taxon>Lysobacterales</taxon>
        <taxon>Lysobacteraceae</taxon>
        <taxon>Pseudoxanthomonas</taxon>
    </lineage>
</organism>
<name>A0ABQ6ZLT6_9GAMM</name>
<feature type="domain" description="STAS" evidence="1">
    <location>
        <begin position="19"/>
        <end position="113"/>
    </location>
</feature>
<dbReference type="InterPro" id="IPR036513">
    <property type="entry name" value="STAS_dom_sf"/>
</dbReference>
<evidence type="ECO:0000313" key="2">
    <source>
        <dbReference type="EMBL" id="KAF1727272.1"/>
    </source>
</evidence>
<reference evidence="2 3" key="1">
    <citation type="submission" date="2017-10" db="EMBL/GenBank/DDBJ databases">
        <title>Whole genome sequencing of members of genus Pseudoxanthomonas.</title>
        <authorList>
            <person name="Kumar S."/>
            <person name="Bansal K."/>
            <person name="Kaur A."/>
            <person name="Patil P."/>
            <person name="Sharma S."/>
            <person name="Patil P.B."/>
        </authorList>
    </citation>
    <scope>NUCLEOTIDE SEQUENCE [LARGE SCALE GENOMIC DNA]</scope>
    <source>
        <strain evidence="2 3">DSM 17109</strain>
    </source>
</reference>
<comment type="caution">
    <text evidence="2">The sequence shown here is derived from an EMBL/GenBank/DDBJ whole genome shotgun (WGS) entry which is preliminary data.</text>
</comment>
<dbReference type="Pfam" id="PF01740">
    <property type="entry name" value="STAS"/>
    <property type="match status" value="1"/>
</dbReference>
<dbReference type="SUPFAM" id="SSF52091">
    <property type="entry name" value="SpoIIaa-like"/>
    <property type="match status" value="1"/>
</dbReference>
<dbReference type="EMBL" id="PDWW01000001">
    <property type="protein sequence ID" value="KAF1727272.1"/>
    <property type="molecule type" value="Genomic_DNA"/>
</dbReference>
<dbReference type="InterPro" id="IPR002645">
    <property type="entry name" value="STAS_dom"/>
</dbReference>
<dbReference type="Proteomes" id="UP000781710">
    <property type="component" value="Unassembled WGS sequence"/>
</dbReference>
<dbReference type="PANTHER" id="PTHR33495:SF2">
    <property type="entry name" value="ANTI-SIGMA FACTOR ANTAGONIST TM_1081-RELATED"/>
    <property type="match status" value="1"/>
</dbReference>
<protein>
    <submittedName>
        <fullName evidence="2">Anti-sigma F factor antagonist</fullName>
    </submittedName>
</protein>
<sequence length="130" mass="14375">MTLEIEVYPPVNGNQYVLLSGRLDTQSHARLDEALAPMLAARPQALVLDLAHLDYISSAGVRSILKARKALAPHEGRLLVVHPQEQIRKVIEIVQAVPMDEIFESSADADAYLDALQRRILDGEEENPQG</sequence>
<evidence type="ECO:0000259" key="1">
    <source>
        <dbReference type="PROSITE" id="PS50801"/>
    </source>
</evidence>